<dbReference type="Pfam" id="PF13576">
    <property type="entry name" value="Pentapeptide_3"/>
    <property type="match status" value="1"/>
</dbReference>
<dbReference type="RefSeq" id="WP_086789689.1">
    <property type="nucleotide sequence ID" value="NZ_JAGIOO010000001.1"/>
</dbReference>
<keyword evidence="1" id="KW-1133">Transmembrane helix</keyword>
<dbReference type="Gene3D" id="2.160.20.80">
    <property type="entry name" value="E3 ubiquitin-protein ligase SopA"/>
    <property type="match status" value="1"/>
</dbReference>
<protein>
    <recommendedName>
        <fullName evidence="4">Pentapeptide repeat-containing protein</fullName>
    </recommendedName>
</protein>
<name>A0ABS5AQT9_9PSEU</name>
<evidence type="ECO:0008006" key="4">
    <source>
        <dbReference type="Google" id="ProtNLM"/>
    </source>
</evidence>
<dbReference type="SUPFAM" id="SSF141571">
    <property type="entry name" value="Pentapeptide repeat-like"/>
    <property type="match status" value="1"/>
</dbReference>
<accession>A0ABS5AQT9</accession>
<sequence length="324" mass="34394">MNRLSLPEKHVSTLLAVVVVLVGALTGWALWADGSHGEAVRTAVLVSAVLGAGLVLPRAVRRSPRPEPVAPESCQVTELFARAAEQLGSERAAVRLAGVYALERLAQDHPGHRQLVVDLWCGYLRLPSEGGTAEEQVRASVAHVLAEHLRAGTDFWPDVDLDLRGAVLDGFDLGRTVVRELRCAGASFGGRTTFGGCQVTGRADFARTRFRDTADFSGAVFRQDADFGAVTFTGDARFAGAVFEGDAWFVDATFLGHADLTGVICGEENLSLDGAQAPLTGAARGLWPAGWSLRAQRSYVPVQRPGGGTPLGILERAPGTTRTL</sequence>
<dbReference type="Proteomes" id="UP001519363">
    <property type="component" value="Unassembled WGS sequence"/>
</dbReference>
<evidence type="ECO:0000256" key="1">
    <source>
        <dbReference type="SAM" id="Phobius"/>
    </source>
</evidence>
<reference evidence="2 3" key="1">
    <citation type="submission" date="2021-03" db="EMBL/GenBank/DDBJ databases">
        <title>Sequencing the genomes of 1000 actinobacteria strains.</title>
        <authorList>
            <person name="Klenk H.-P."/>
        </authorList>
    </citation>
    <scope>NUCLEOTIDE SEQUENCE [LARGE SCALE GENOMIC DNA]</scope>
    <source>
        <strain evidence="2 3">DSM 44580</strain>
    </source>
</reference>
<keyword evidence="1" id="KW-0472">Membrane</keyword>
<gene>
    <name evidence="2" type="ORF">JOF53_007456</name>
</gene>
<evidence type="ECO:0000313" key="2">
    <source>
        <dbReference type="EMBL" id="MBP2478584.1"/>
    </source>
</evidence>
<keyword evidence="1" id="KW-0812">Transmembrane</keyword>
<keyword evidence="3" id="KW-1185">Reference proteome</keyword>
<proteinExistence type="predicted"/>
<evidence type="ECO:0000313" key="3">
    <source>
        <dbReference type="Proteomes" id="UP001519363"/>
    </source>
</evidence>
<comment type="caution">
    <text evidence="2">The sequence shown here is derived from an EMBL/GenBank/DDBJ whole genome shotgun (WGS) entry which is preliminary data.</text>
</comment>
<organism evidence="2 3">
    <name type="scientific">Crossiella equi</name>
    <dbReference type="NCBI Taxonomy" id="130796"/>
    <lineage>
        <taxon>Bacteria</taxon>
        <taxon>Bacillati</taxon>
        <taxon>Actinomycetota</taxon>
        <taxon>Actinomycetes</taxon>
        <taxon>Pseudonocardiales</taxon>
        <taxon>Pseudonocardiaceae</taxon>
        <taxon>Crossiella</taxon>
    </lineage>
</organism>
<feature type="transmembrane region" description="Helical" evidence="1">
    <location>
        <begin position="12"/>
        <end position="31"/>
    </location>
</feature>
<dbReference type="EMBL" id="JAGIOO010000001">
    <property type="protein sequence ID" value="MBP2478584.1"/>
    <property type="molecule type" value="Genomic_DNA"/>
</dbReference>
<dbReference type="InterPro" id="IPR001646">
    <property type="entry name" value="5peptide_repeat"/>
</dbReference>
<feature type="transmembrane region" description="Helical" evidence="1">
    <location>
        <begin position="43"/>
        <end position="60"/>
    </location>
</feature>